<evidence type="ECO:0000313" key="2">
    <source>
        <dbReference type="EMBL" id="ALZ85669.1"/>
    </source>
</evidence>
<reference evidence="2 3" key="1">
    <citation type="submission" date="2016-01" db="EMBL/GenBank/DDBJ databases">
        <title>Annotation of Pseudomonas oryzihabitans USDA-ARS-USMARC-56511.</title>
        <authorList>
            <person name="Harhay G.P."/>
            <person name="Harhay D.M."/>
            <person name="Smith T.P.L."/>
            <person name="Bono J.L."/>
            <person name="Heaton M.P."/>
            <person name="Clawson M.L."/>
            <person name="Chitko-Mckown C.G."/>
            <person name="Capik S.F."/>
            <person name="DeDonder K.D."/>
            <person name="Apley M.D."/>
            <person name="Lubbers B.V."/>
            <person name="White B.J."/>
            <person name="Larson R.L."/>
        </authorList>
    </citation>
    <scope>NUCLEOTIDE SEQUENCE [LARGE SCALE GENOMIC DNA]</scope>
    <source>
        <strain evidence="2 3">USDA-ARS-USMARC-56511</strain>
    </source>
</reference>
<protein>
    <recommendedName>
        <fullName evidence="4">DUF4345 domain-containing protein</fullName>
    </recommendedName>
</protein>
<dbReference type="InterPro" id="IPR025597">
    <property type="entry name" value="DUF4345"/>
</dbReference>
<sequence length="145" mass="16348">MSELSFARLVLGLQALVWFGLALAHWFYPYEMANARGMVLMDSASVAEARVWYGGMQFALALFAVLAFRRAEWLSAGLLLVAFVQLTLFVVRLISGVLGESATAELDLYSQGYRLVIGILALLALRAHRRHEQRELENRRIYQGQ</sequence>
<feature type="transmembrane region" description="Helical" evidence="1">
    <location>
        <begin position="73"/>
        <end position="94"/>
    </location>
</feature>
<dbReference type="EMBL" id="CP013987">
    <property type="protein sequence ID" value="ALZ85669.1"/>
    <property type="molecule type" value="Genomic_DNA"/>
</dbReference>
<accession>A0A0U4WCD7</accession>
<keyword evidence="1" id="KW-1133">Transmembrane helix</keyword>
<evidence type="ECO:0000313" key="3">
    <source>
        <dbReference type="Proteomes" id="UP000064137"/>
    </source>
</evidence>
<keyword evidence="1" id="KW-0472">Membrane</keyword>
<feature type="transmembrane region" description="Helical" evidence="1">
    <location>
        <begin position="106"/>
        <end position="125"/>
    </location>
</feature>
<keyword evidence="1" id="KW-0812">Transmembrane</keyword>
<dbReference type="KEGG" id="por:APT59_16220"/>
<dbReference type="Proteomes" id="UP000064137">
    <property type="component" value="Chromosome"/>
</dbReference>
<name>A0A0U4WCD7_9PSED</name>
<proteinExistence type="predicted"/>
<dbReference type="OrthoDB" id="6890615at2"/>
<dbReference type="RefSeq" id="WP_059315800.1">
    <property type="nucleotide sequence ID" value="NZ_CP013987.1"/>
</dbReference>
<gene>
    <name evidence="2" type="ORF">APT59_16220</name>
</gene>
<dbReference type="AlphaFoldDB" id="A0A0U4WCD7"/>
<feature type="transmembrane region" description="Helical" evidence="1">
    <location>
        <begin position="51"/>
        <end position="68"/>
    </location>
</feature>
<evidence type="ECO:0008006" key="4">
    <source>
        <dbReference type="Google" id="ProtNLM"/>
    </source>
</evidence>
<evidence type="ECO:0000256" key="1">
    <source>
        <dbReference type="SAM" id="Phobius"/>
    </source>
</evidence>
<dbReference type="Pfam" id="PF14248">
    <property type="entry name" value="DUF4345"/>
    <property type="match status" value="1"/>
</dbReference>
<organism evidence="2 3">
    <name type="scientific">Pseudomonas oryzihabitans</name>
    <dbReference type="NCBI Taxonomy" id="47885"/>
    <lineage>
        <taxon>Bacteria</taxon>
        <taxon>Pseudomonadati</taxon>
        <taxon>Pseudomonadota</taxon>
        <taxon>Gammaproteobacteria</taxon>
        <taxon>Pseudomonadales</taxon>
        <taxon>Pseudomonadaceae</taxon>
        <taxon>Pseudomonas</taxon>
    </lineage>
</organism>